<accession>A0A1J5PME3</accession>
<evidence type="ECO:0000313" key="2">
    <source>
        <dbReference type="EMBL" id="OIQ72673.1"/>
    </source>
</evidence>
<proteinExistence type="predicted"/>
<sequence>MPPAVPLALAVVFVADGLVVVELAAVLFAVFAVAAVPFVAGAVPGAVGAAVVPVAIPPERSVSADRIDCRIEAIEFCPLAVDAAEEPRRWWPPPEPVLPSLSPSLSVGAAAVVVVVVVAAELSFADVSGDGIRESDV</sequence>
<keyword evidence="1" id="KW-0472">Membrane</keyword>
<name>A0A1J5PME3_9ZZZZ</name>
<protein>
    <submittedName>
        <fullName evidence="2">Uncharacterized protein</fullName>
    </submittedName>
</protein>
<feature type="transmembrane region" description="Helical" evidence="1">
    <location>
        <begin position="27"/>
        <end position="56"/>
    </location>
</feature>
<evidence type="ECO:0000256" key="1">
    <source>
        <dbReference type="SAM" id="Phobius"/>
    </source>
</evidence>
<comment type="caution">
    <text evidence="2">The sequence shown here is derived from an EMBL/GenBank/DDBJ whole genome shotgun (WGS) entry which is preliminary data.</text>
</comment>
<organism evidence="2">
    <name type="scientific">mine drainage metagenome</name>
    <dbReference type="NCBI Taxonomy" id="410659"/>
    <lineage>
        <taxon>unclassified sequences</taxon>
        <taxon>metagenomes</taxon>
        <taxon>ecological metagenomes</taxon>
    </lineage>
</organism>
<dbReference type="AlphaFoldDB" id="A0A1J5PME3"/>
<dbReference type="EMBL" id="MLJW01003173">
    <property type="protein sequence ID" value="OIQ72673.1"/>
    <property type="molecule type" value="Genomic_DNA"/>
</dbReference>
<reference evidence="2" key="1">
    <citation type="submission" date="2016-10" db="EMBL/GenBank/DDBJ databases">
        <title>Sequence of Gallionella enrichment culture.</title>
        <authorList>
            <person name="Poehlein A."/>
            <person name="Muehling M."/>
            <person name="Daniel R."/>
        </authorList>
    </citation>
    <scope>NUCLEOTIDE SEQUENCE</scope>
</reference>
<gene>
    <name evidence="2" type="ORF">GALL_456970</name>
</gene>
<keyword evidence="1" id="KW-1133">Transmembrane helix</keyword>
<keyword evidence="1" id="KW-0812">Transmembrane</keyword>